<evidence type="ECO:0000256" key="1">
    <source>
        <dbReference type="SAM" id="Phobius"/>
    </source>
</evidence>
<evidence type="ECO:0000259" key="2">
    <source>
        <dbReference type="Pfam" id="PF05707"/>
    </source>
</evidence>
<dbReference type="InterPro" id="IPR027417">
    <property type="entry name" value="P-loop_NTPase"/>
</dbReference>
<dbReference type="Proteomes" id="UP000008888">
    <property type="component" value="Chromosome"/>
</dbReference>
<name>F9ZV55_METMM</name>
<accession>F9ZV55</accession>
<dbReference type="eggNOG" id="COG4128">
    <property type="taxonomic scope" value="Bacteria"/>
</dbReference>
<proteinExistence type="predicted"/>
<dbReference type="STRING" id="857087.Metme_1052"/>
<reference evidence="4" key="3">
    <citation type="submission" date="2011-05" db="EMBL/GenBank/DDBJ databases">
        <title>Complete sequence of Methylomonas methanica MC09.</title>
        <authorList>
            <consortium name="US DOE Joint Genome Institute"/>
            <person name="Lucas S."/>
            <person name="Han J."/>
            <person name="Lapidus A."/>
            <person name="Cheng J.-F."/>
            <person name="Goodwin L."/>
            <person name="Pitluck S."/>
            <person name="Peters L."/>
            <person name="Mikhailova N."/>
            <person name="Teshima H."/>
            <person name="Han C."/>
            <person name="Tapia R."/>
            <person name="Land M."/>
            <person name="Hauser L."/>
            <person name="Kyrpides N."/>
            <person name="Ivanova N."/>
            <person name="Pagani I."/>
            <person name="Stein L."/>
            <person name="Woyke T."/>
        </authorList>
    </citation>
    <scope>NUCLEOTIDE SEQUENCE [LARGE SCALE GENOMIC DNA]</scope>
    <source>
        <strain evidence="4">MC09</strain>
    </source>
</reference>
<evidence type="ECO:0000313" key="4">
    <source>
        <dbReference type="Proteomes" id="UP000008888"/>
    </source>
</evidence>
<dbReference type="Gene3D" id="3.40.50.300">
    <property type="entry name" value="P-loop containing nucleotide triphosphate hydrolases"/>
    <property type="match status" value="1"/>
</dbReference>
<dbReference type="HOGENOM" id="CLU_052170_0_0_6"/>
<feature type="domain" description="Zona occludens toxin N-terminal" evidence="2">
    <location>
        <begin position="1"/>
        <end position="223"/>
    </location>
</feature>
<reference evidence="3 4" key="1">
    <citation type="journal article" date="2011" name="J. Bacteriol.">
        <title>Complete Genome Sequence of the Aerobic Marine Methanotroph Methylomonas methanica MC09.</title>
        <authorList>
            <person name="Boden R."/>
            <person name="Cunliffe M."/>
            <person name="Scanlan J."/>
            <person name="Moussard H."/>
            <person name="Kits K.D."/>
            <person name="Klotz M.G."/>
            <person name="Jetten M.S."/>
            <person name="Vuilleumier S."/>
            <person name="Han J."/>
            <person name="Peters L."/>
            <person name="Mikhailova N."/>
            <person name="Teshima H."/>
            <person name="Tapia R."/>
            <person name="Kyrpides N."/>
            <person name="Ivanova N."/>
            <person name="Pagani I."/>
            <person name="Cheng J.F."/>
            <person name="Goodwin L."/>
            <person name="Han C."/>
            <person name="Hauser L."/>
            <person name="Land M.L."/>
            <person name="Lapidus A."/>
            <person name="Lucas S."/>
            <person name="Pitluck S."/>
            <person name="Woyke T."/>
            <person name="Stein L."/>
            <person name="Murrell J.C."/>
        </authorList>
    </citation>
    <scope>NUCLEOTIDE SEQUENCE [LARGE SCALE GENOMIC DNA]</scope>
    <source>
        <strain evidence="3 4">MC09</strain>
    </source>
</reference>
<dbReference type="AlphaFoldDB" id="F9ZV55"/>
<dbReference type="Pfam" id="PF05707">
    <property type="entry name" value="Zot"/>
    <property type="match status" value="1"/>
</dbReference>
<evidence type="ECO:0000313" key="3">
    <source>
        <dbReference type="EMBL" id="AEF99488.1"/>
    </source>
</evidence>
<dbReference type="OrthoDB" id="8809170at2"/>
<dbReference type="RefSeq" id="WP_013817754.1">
    <property type="nucleotide sequence ID" value="NC_015572.1"/>
</dbReference>
<dbReference type="EMBL" id="CP002738">
    <property type="protein sequence ID" value="AEF99488.1"/>
    <property type="molecule type" value="Genomic_DNA"/>
</dbReference>
<organism evidence="3 4">
    <name type="scientific">Methylomonas methanica (strain DSM 25384 / MC09)</name>
    <dbReference type="NCBI Taxonomy" id="857087"/>
    <lineage>
        <taxon>Bacteria</taxon>
        <taxon>Pseudomonadati</taxon>
        <taxon>Pseudomonadota</taxon>
        <taxon>Gammaproteobacteria</taxon>
        <taxon>Methylococcales</taxon>
        <taxon>Methylococcaceae</taxon>
        <taxon>Methylomonas</taxon>
    </lineage>
</organism>
<dbReference type="KEGG" id="mmt:Metme_1052"/>
<keyword evidence="1" id="KW-0812">Transmembrane</keyword>
<keyword evidence="1" id="KW-1133">Transmembrane helix</keyword>
<feature type="transmembrane region" description="Helical" evidence="1">
    <location>
        <begin position="245"/>
        <end position="265"/>
    </location>
</feature>
<protein>
    <submittedName>
        <fullName evidence="3">Zonular occludens toxin</fullName>
    </submittedName>
</protein>
<gene>
    <name evidence="3" type="ordered locus">Metme_1052</name>
</gene>
<keyword evidence="1" id="KW-0472">Membrane</keyword>
<keyword evidence="4" id="KW-1185">Reference proteome</keyword>
<reference key="2">
    <citation type="submission" date="2011-05" db="EMBL/GenBank/DDBJ databases">
        <title>Complete genome sequence of the aerobic marine methanotroph Methylomonas methanica MC09.</title>
        <authorList>
            <person name="Boden R."/>
            <person name="Cunliffe M."/>
            <person name="Scanlan J."/>
            <person name="Moussard H."/>
            <person name="Kits K.D."/>
            <person name="Klotz M."/>
            <person name="Jetten M."/>
            <person name="Vuilleumier S."/>
            <person name="Han J."/>
            <person name="Peters L."/>
            <person name="Mikhailova N."/>
            <person name="Teshima H."/>
            <person name="Tapia R."/>
            <person name="Kyrpides N."/>
            <person name="Ivanova N."/>
            <person name="Pagani I."/>
            <person name="Cheng J.-F."/>
            <person name="Goodwin L."/>
            <person name="Han C."/>
            <person name="Hauser L."/>
            <person name="Land M."/>
            <person name="Lapidus A."/>
            <person name="Lucas S."/>
            <person name="Pitluck S."/>
            <person name="Woyke T."/>
            <person name="Stein L.Y."/>
            <person name="Murrell C."/>
        </authorList>
    </citation>
    <scope>NUCLEOTIDE SEQUENCE</scope>
    <source>
        <strain>MC09</strain>
    </source>
</reference>
<dbReference type="InterPro" id="IPR008900">
    <property type="entry name" value="Zot_N"/>
</dbReference>
<sequence length="404" mass="45378">MIIFHEGLPRSGKSYEAVVKQIIPALLKGRQVFAYIEGLDFQKFADVTGLALDRVQGKKSLVKVDPSEYSLLSQDDKNSVIKGADAWYRPVFTGLLHQINLEQVKSISKHVANDSLVVIDEVQDHWPVSTKPLDKDITTFVTQHGHRGLDIIIMGQDNRDCHALWKRRIDQLFVFVKQDVVGRPENYTWTSYKQNKGKFVKLNSGQGKYDQQYFGLYKSHTDGTLNKATKLDERTNVFKGAMFRYGLPAFAVALVFAVSFIYSFFTGGNSIVKQPAKPLPTKQNAPNVPAKPPVKVEQVQQSQGDFSPVSFVENTLSTSRPRLAAIIESRRADGSKVTTALIQFIDGQNGIKEQLTLDELRGLGWRFIRTSYGIKLFKGDQEVVVTAWPYFPRGRLSSSTKTGE</sequence>